<evidence type="ECO:0000313" key="5">
    <source>
        <dbReference type="Proteomes" id="UP000533017"/>
    </source>
</evidence>
<keyword evidence="5" id="KW-1185">Reference proteome</keyword>
<evidence type="ECO:0000313" key="2">
    <source>
        <dbReference type="EMBL" id="NYH82179.1"/>
    </source>
</evidence>
<dbReference type="EMBL" id="JACBZA010000001">
    <property type="protein sequence ID" value="NYH82179.1"/>
    <property type="molecule type" value="Genomic_DNA"/>
</dbReference>
<evidence type="ECO:0000256" key="1">
    <source>
        <dbReference type="SAM" id="MobiDB-lite"/>
    </source>
</evidence>
<dbReference type="Proteomes" id="UP000533017">
    <property type="component" value="Unassembled WGS sequence"/>
</dbReference>
<dbReference type="InterPro" id="IPR007391">
    <property type="entry name" value="Vancomycin_resist_VanW"/>
</dbReference>
<organism evidence="3 4">
    <name type="scientific">Actinopolymorpha cephalotaxi</name>
    <dbReference type="NCBI Taxonomy" id="504797"/>
    <lineage>
        <taxon>Bacteria</taxon>
        <taxon>Bacillati</taxon>
        <taxon>Actinomycetota</taxon>
        <taxon>Actinomycetes</taxon>
        <taxon>Propionibacteriales</taxon>
        <taxon>Actinopolymorphaceae</taxon>
        <taxon>Actinopolymorpha</taxon>
    </lineage>
</organism>
<gene>
    <name evidence="2" type="ORF">FHR37_001030</name>
    <name evidence="3" type="ORF">SAMN05421678_11989</name>
</gene>
<name>A0A1I3AIV4_9ACTN</name>
<dbReference type="InterPro" id="IPR052913">
    <property type="entry name" value="Glycopeptide_resist_protein"/>
</dbReference>
<evidence type="ECO:0000313" key="3">
    <source>
        <dbReference type="EMBL" id="SFH49943.1"/>
    </source>
</evidence>
<sequence>MAYAPGRIQPDRPEPTDGLTDGLIDGAGQPNSDAEQAAGPGEVGPLSPAEQELLRSLVADGWELPVALTGQRRRVAQVAPALYPLAVAAHRARRRVRWLTSGTHWARERAAEPLPVRVKRHNSLLLRQLGESEMWLQHNKVANLRLAAPRVSGLLIRPGETLSFCRTVGKATRRRGFVDGMLLSNGKARAGLGGGICQLANLLHWMFLHSPLTVVERSAHGWDPFPDNGRVIPWGTGCAVFYNYVDLQVRNDTDATFQVLTGVGDRYLEGELRADRELPHSYSVYAQDEQFLTLGGRHFRRNEIWRSVIDRRTGNRVREELLKRNFALATYVPKGFEAGQAGAKRE</sequence>
<dbReference type="Pfam" id="PF04294">
    <property type="entry name" value="VanW"/>
    <property type="match status" value="1"/>
</dbReference>
<proteinExistence type="predicted"/>
<dbReference type="PANTHER" id="PTHR35788:SF1">
    <property type="entry name" value="EXPORTED PROTEIN"/>
    <property type="match status" value="1"/>
</dbReference>
<reference evidence="3 4" key="1">
    <citation type="submission" date="2016-10" db="EMBL/GenBank/DDBJ databases">
        <authorList>
            <person name="de Groot N.N."/>
        </authorList>
    </citation>
    <scope>NUCLEOTIDE SEQUENCE [LARGE SCALE GENOMIC DNA]</scope>
    <source>
        <strain evidence="3 4">CPCC 202808</strain>
    </source>
</reference>
<protein>
    <submittedName>
        <fullName evidence="3">Vancomycin resistance protein VanW</fullName>
    </submittedName>
</protein>
<feature type="region of interest" description="Disordered" evidence="1">
    <location>
        <begin position="1"/>
        <end position="47"/>
    </location>
</feature>
<evidence type="ECO:0000313" key="4">
    <source>
        <dbReference type="Proteomes" id="UP000199052"/>
    </source>
</evidence>
<dbReference type="PANTHER" id="PTHR35788">
    <property type="entry name" value="EXPORTED PROTEIN-RELATED"/>
    <property type="match status" value="1"/>
</dbReference>
<accession>A0A1I3AIV4</accession>
<dbReference type="AlphaFoldDB" id="A0A1I3AIV4"/>
<dbReference type="STRING" id="504797.SAMN05421678_11989"/>
<dbReference type="EMBL" id="FOOI01000019">
    <property type="protein sequence ID" value="SFH49943.1"/>
    <property type="molecule type" value="Genomic_DNA"/>
</dbReference>
<dbReference type="RefSeq" id="WP_175542784.1">
    <property type="nucleotide sequence ID" value="NZ_FOOI01000019.1"/>
</dbReference>
<reference evidence="2 5" key="2">
    <citation type="submission" date="2020-07" db="EMBL/GenBank/DDBJ databases">
        <title>Sequencing the genomes of 1000 actinobacteria strains.</title>
        <authorList>
            <person name="Klenk H.-P."/>
        </authorList>
    </citation>
    <scope>NUCLEOTIDE SEQUENCE [LARGE SCALE GENOMIC DNA]</scope>
    <source>
        <strain evidence="2 5">DSM 45117</strain>
    </source>
</reference>
<dbReference type="Proteomes" id="UP000199052">
    <property type="component" value="Unassembled WGS sequence"/>
</dbReference>